<keyword evidence="13" id="KW-1185">Reference proteome</keyword>
<evidence type="ECO:0000256" key="4">
    <source>
        <dbReference type="ARBA" id="ARBA00022519"/>
    </source>
</evidence>
<dbReference type="InterPro" id="IPR050334">
    <property type="entry name" value="Molybdenum_import_ModC"/>
</dbReference>
<dbReference type="Gene3D" id="2.40.50.100">
    <property type="match status" value="1"/>
</dbReference>
<dbReference type="NCBIfam" id="TIGR02142">
    <property type="entry name" value="modC_ABC"/>
    <property type="match status" value="1"/>
</dbReference>
<dbReference type="InterPro" id="IPR003593">
    <property type="entry name" value="AAA+_ATPase"/>
</dbReference>
<keyword evidence="8" id="KW-0472">Membrane</keyword>
<dbReference type="PROSITE" id="PS50893">
    <property type="entry name" value="ABC_TRANSPORTER_2"/>
    <property type="match status" value="1"/>
</dbReference>
<evidence type="ECO:0000256" key="5">
    <source>
        <dbReference type="ARBA" id="ARBA00022741"/>
    </source>
</evidence>
<keyword evidence="2" id="KW-1003">Cell membrane</keyword>
<gene>
    <name evidence="12" type="primary">modC</name>
    <name evidence="12" type="ORF">H0I39_03905</name>
</gene>
<evidence type="ECO:0000256" key="9">
    <source>
        <dbReference type="PROSITE-ProRule" id="PRU01213"/>
    </source>
</evidence>
<dbReference type="GO" id="GO:0015098">
    <property type="term" value="F:molybdate ion transmembrane transporter activity"/>
    <property type="evidence" value="ECO:0007669"/>
    <property type="project" value="InterPro"/>
</dbReference>
<dbReference type="InterPro" id="IPR017871">
    <property type="entry name" value="ABC_transporter-like_CS"/>
</dbReference>
<keyword evidence="3 9" id="KW-0500">Molybdenum</keyword>
<dbReference type="GO" id="GO:0005524">
    <property type="term" value="F:ATP binding"/>
    <property type="evidence" value="ECO:0007669"/>
    <property type="project" value="UniProtKB-KW"/>
</dbReference>
<dbReference type="PANTHER" id="PTHR43514:SF10">
    <property type="entry name" value="MOLYBDENUM IMPORT ATP-BINDING PROTEIN MODC 2"/>
    <property type="match status" value="1"/>
</dbReference>
<dbReference type="GO" id="GO:0016887">
    <property type="term" value="F:ATP hydrolysis activity"/>
    <property type="evidence" value="ECO:0007669"/>
    <property type="project" value="InterPro"/>
</dbReference>
<dbReference type="PROSITE" id="PS00211">
    <property type="entry name" value="ABC_TRANSPORTER_1"/>
    <property type="match status" value="1"/>
</dbReference>
<feature type="domain" description="Mop" evidence="11">
    <location>
        <begin position="303"/>
        <end position="367"/>
    </location>
</feature>
<evidence type="ECO:0000256" key="6">
    <source>
        <dbReference type="ARBA" id="ARBA00022840"/>
    </source>
</evidence>
<evidence type="ECO:0000256" key="3">
    <source>
        <dbReference type="ARBA" id="ARBA00022505"/>
    </source>
</evidence>
<evidence type="ECO:0000313" key="12">
    <source>
        <dbReference type="EMBL" id="NZA01123.1"/>
    </source>
</evidence>
<sequence>MSTSPDDLALCARVRHGADFTLDVDLRLPGQGVTAVFGSSGCGKTTLLRAVAGLTRPAPGRIVVAGEVWQDDAARIWRPTHQRPLGVVFQEASLFEHLTVQGNLDFGLKRVPAAQRQVSLPHAVDLLGIGHLLGRRPAQLSGGERQRVAIARALATSPRLLLLDEPLAALDAARKAEVLPWFERLARELRTPMLYVTHSLDEVARLADHLLLLKDGRAVAQGPVAGLLARLDIAQSHGDAAGALIDGVVERIEADYQLLHVRFAGGTIQCVHAPGTPLRQPGERVRLRVQARDVSLTLRAAQDTSILNVLPASVTSLVADGPAQTLVALDAGGTPLLARVTRKSADALGLAPGQPVFAQIKGVAVLD</sequence>
<accession>A0A853IKB6</accession>
<dbReference type="InterPro" id="IPR003439">
    <property type="entry name" value="ABC_transporter-like_ATP-bd"/>
</dbReference>
<dbReference type="GO" id="GO:0140359">
    <property type="term" value="F:ABC-type transporter activity"/>
    <property type="evidence" value="ECO:0007669"/>
    <property type="project" value="InterPro"/>
</dbReference>
<dbReference type="SUPFAM" id="SSF52540">
    <property type="entry name" value="P-loop containing nucleoside triphosphate hydrolases"/>
    <property type="match status" value="1"/>
</dbReference>
<name>A0A853IKB6_9BURK</name>
<comment type="caution">
    <text evidence="12">The sequence shown here is derived from an EMBL/GenBank/DDBJ whole genome shotgun (WGS) entry which is preliminary data.</text>
</comment>
<protein>
    <submittedName>
        <fullName evidence="12">Molybdenum ABC transporter ATP-binding protein</fullName>
    </submittedName>
</protein>
<dbReference type="EMBL" id="JACCKX010000001">
    <property type="protein sequence ID" value="NZA01123.1"/>
    <property type="molecule type" value="Genomic_DNA"/>
</dbReference>
<evidence type="ECO:0000259" key="11">
    <source>
        <dbReference type="PROSITE" id="PS51866"/>
    </source>
</evidence>
<dbReference type="Pfam" id="PF00005">
    <property type="entry name" value="ABC_tran"/>
    <property type="match status" value="1"/>
</dbReference>
<dbReference type="Proteomes" id="UP000589716">
    <property type="component" value="Unassembled WGS sequence"/>
</dbReference>
<dbReference type="RefSeq" id="WP_180549631.1">
    <property type="nucleotide sequence ID" value="NZ_JACCKX010000001.1"/>
</dbReference>
<proteinExistence type="predicted"/>
<evidence type="ECO:0000256" key="1">
    <source>
        <dbReference type="ARBA" id="ARBA00022448"/>
    </source>
</evidence>
<dbReference type="InterPro" id="IPR011868">
    <property type="entry name" value="ModC_ABC_ATP-bd"/>
</dbReference>
<dbReference type="Gene3D" id="3.40.50.300">
    <property type="entry name" value="P-loop containing nucleotide triphosphate hydrolases"/>
    <property type="match status" value="1"/>
</dbReference>
<keyword evidence="1" id="KW-0813">Transport</keyword>
<keyword evidence="5" id="KW-0547">Nucleotide-binding</keyword>
<evidence type="ECO:0000313" key="13">
    <source>
        <dbReference type="Proteomes" id="UP000589716"/>
    </source>
</evidence>
<dbReference type="InterPro" id="IPR027417">
    <property type="entry name" value="P-loop_NTPase"/>
</dbReference>
<evidence type="ECO:0000259" key="10">
    <source>
        <dbReference type="PROSITE" id="PS50893"/>
    </source>
</evidence>
<evidence type="ECO:0000256" key="8">
    <source>
        <dbReference type="ARBA" id="ARBA00023136"/>
    </source>
</evidence>
<evidence type="ECO:0000256" key="2">
    <source>
        <dbReference type="ARBA" id="ARBA00022475"/>
    </source>
</evidence>
<dbReference type="PANTHER" id="PTHR43514">
    <property type="entry name" value="ABC TRANSPORTER I FAMILY MEMBER 10"/>
    <property type="match status" value="1"/>
</dbReference>
<dbReference type="PROSITE" id="PS51866">
    <property type="entry name" value="MOP"/>
    <property type="match status" value="1"/>
</dbReference>
<dbReference type="InterPro" id="IPR008995">
    <property type="entry name" value="Mo/tungstate-bd_C_term_dom"/>
</dbReference>
<evidence type="ECO:0000256" key="7">
    <source>
        <dbReference type="ARBA" id="ARBA00022967"/>
    </source>
</evidence>
<dbReference type="GO" id="GO:0016020">
    <property type="term" value="C:membrane"/>
    <property type="evidence" value="ECO:0007669"/>
    <property type="project" value="InterPro"/>
</dbReference>
<keyword evidence="4" id="KW-0997">Cell inner membrane</keyword>
<dbReference type="InterPro" id="IPR004606">
    <property type="entry name" value="Mop_domain"/>
</dbReference>
<keyword evidence="7" id="KW-1278">Translocase</keyword>
<dbReference type="InterPro" id="IPR005116">
    <property type="entry name" value="Transp-assoc_OB_typ1"/>
</dbReference>
<feature type="domain" description="ABC transporter" evidence="10">
    <location>
        <begin position="3"/>
        <end position="240"/>
    </location>
</feature>
<organism evidence="12 13">
    <name type="scientific">Ottowia beijingensis</name>
    <dbReference type="NCBI Taxonomy" id="1207057"/>
    <lineage>
        <taxon>Bacteria</taxon>
        <taxon>Pseudomonadati</taxon>
        <taxon>Pseudomonadota</taxon>
        <taxon>Betaproteobacteria</taxon>
        <taxon>Burkholderiales</taxon>
        <taxon>Comamonadaceae</taxon>
        <taxon>Ottowia</taxon>
    </lineage>
</organism>
<dbReference type="SMART" id="SM00382">
    <property type="entry name" value="AAA"/>
    <property type="match status" value="1"/>
</dbReference>
<keyword evidence="6 12" id="KW-0067">ATP-binding</keyword>
<dbReference type="SUPFAM" id="SSF50331">
    <property type="entry name" value="MOP-like"/>
    <property type="match status" value="1"/>
</dbReference>
<dbReference type="AlphaFoldDB" id="A0A853IKB6"/>
<dbReference type="Pfam" id="PF03459">
    <property type="entry name" value="TOBE"/>
    <property type="match status" value="1"/>
</dbReference>
<reference evidence="12 13" key="1">
    <citation type="submission" date="2020-07" db="EMBL/GenBank/DDBJ databases">
        <authorList>
            <person name="Maaloum M."/>
        </authorList>
    </citation>
    <scope>NUCLEOTIDE SEQUENCE [LARGE SCALE GENOMIC DNA]</scope>
    <source>
        <strain evidence="12 13">GCS-AN-3</strain>
    </source>
</reference>